<organism evidence="2 3">
    <name type="scientific">Heterodera schachtii</name>
    <name type="common">Sugarbeet cyst nematode worm</name>
    <name type="synonym">Tylenchus schachtii</name>
    <dbReference type="NCBI Taxonomy" id="97005"/>
    <lineage>
        <taxon>Eukaryota</taxon>
        <taxon>Metazoa</taxon>
        <taxon>Ecdysozoa</taxon>
        <taxon>Nematoda</taxon>
        <taxon>Chromadorea</taxon>
        <taxon>Rhabditida</taxon>
        <taxon>Tylenchina</taxon>
        <taxon>Tylenchomorpha</taxon>
        <taxon>Tylenchoidea</taxon>
        <taxon>Heteroderidae</taxon>
        <taxon>Heteroderinae</taxon>
        <taxon>Heterodera</taxon>
    </lineage>
</organism>
<dbReference type="AlphaFoldDB" id="A0ABD2I6V7"/>
<accession>A0ABD2I6V7</accession>
<evidence type="ECO:0000256" key="1">
    <source>
        <dbReference type="SAM" id="MobiDB-lite"/>
    </source>
</evidence>
<feature type="region of interest" description="Disordered" evidence="1">
    <location>
        <begin position="210"/>
        <end position="258"/>
    </location>
</feature>
<sequence length="258" mass="27798">MLNSWGGFGRFAASYGCLRSPQQFFAPKVLTRPLRGLVRGPSAPSTIFCAKGTRSAASRPRTGAFGPLNNFLRQRYSLGRFAASHGGLRPPQQFFAPKVLTRPLRGLARGPSVPSTIFCAKGTHSAASRPRTGALGPLNNFLRQRYSLGRFAASYGGLRPPQQFFAPKVLARPLRGLARGPSAPSTIFCANPPSFHHWIQFSGTPKAFQSSSSIPITGTQSTSIPITGTKPTTFQSPELNPPAFQSLGLNPPHSNHWD</sequence>
<name>A0ABD2I6V7_HETSC</name>
<dbReference type="Proteomes" id="UP001620645">
    <property type="component" value="Unassembled WGS sequence"/>
</dbReference>
<protein>
    <submittedName>
        <fullName evidence="2">Uncharacterized protein</fullName>
    </submittedName>
</protein>
<proteinExistence type="predicted"/>
<evidence type="ECO:0000313" key="2">
    <source>
        <dbReference type="EMBL" id="KAL3068868.1"/>
    </source>
</evidence>
<reference evidence="2 3" key="1">
    <citation type="submission" date="2024-10" db="EMBL/GenBank/DDBJ databases">
        <authorList>
            <person name="Kim D."/>
        </authorList>
    </citation>
    <scope>NUCLEOTIDE SEQUENCE [LARGE SCALE GENOMIC DNA]</scope>
    <source>
        <strain evidence="2">Taebaek</strain>
    </source>
</reference>
<feature type="compositionally biased region" description="Polar residues" evidence="1">
    <location>
        <begin position="210"/>
        <end position="238"/>
    </location>
</feature>
<comment type="caution">
    <text evidence="2">The sequence shown here is derived from an EMBL/GenBank/DDBJ whole genome shotgun (WGS) entry which is preliminary data.</text>
</comment>
<evidence type="ECO:0000313" key="3">
    <source>
        <dbReference type="Proteomes" id="UP001620645"/>
    </source>
</evidence>
<keyword evidence="3" id="KW-1185">Reference proteome</keyword>
<dbReference type="EMBL" id="JBICCN010000439">
    <property type="protein sequence ID" value="KAL3068868.1"/>
    <property type="molecule type" value="Genomic_DNA"/>
</dbReference>
<gene>
    <name evidence="2" type="ORF">niasHS_015659</name>
</gene>